<proteinExistence type="predicted"/>
<dbReference type="Proteomes" id="UP001225316">
    <property type="component" value="Unassembled WGS sequence"/>
</dbReference>
<evidence type="ECO:0000313" key="2">
    <source>
        <dbReference type="Proteomes" id="UP001225316"/>
    </source>
</evidence>
<organism evidence="1 2">
    <name type="scientific">Thalassobacterium maritimum</name>
    <dbReference type="NCBI Taxonomy" id="3041265"/>
    <lineage>
        <taxon>Bacteria</taxon>
        <taxon>Pseudomonadati</taxon>
        <taxon>Verrucomicrobiota</taxon>
        <taxon>Opitutia</taxon>
        <taxon>Puniceicoccales</taxon>
        <taxon>Coraliomargaritaceae</taxon>
        <taxon>Thalassobacterium</taxon>
    </lineage>
</organism>
<name>A0ABU1B1T6_9BACT</name>
<protein>
    <recommendedName>
        <fullName evidence="3">DUF4375 domain-containing protein</fullName>
    </recommendedName>
</protein>
<evidence type="ECO:0008006" key="3">
    <source>
        <dbReference type="Google" id="ProtNLM"/>
    </source>
</evidence>
<gene>
    <name evidence="1" type="ORF">QEH52_19250</name>
</gene>
<dbReference type="EMBL" id="JARXHW010000108">
    <property type="protein sequence ID" value="MDQ8209664.1"/>
    <property type="molecule type" value="Genomic_DNA"/>
</dbReference>
<accession>A0ABU1B1T6</accession>
<keyword evidence="2" id="KW-1185">Reference proteome</keyword>
<sequence length="133" mass="15446">MKYTEMLQSSLSRWPDRIDISNGYVLEDGGGFFPVLSEIWDRVEREEEKRSSLHGLFSWSIFSGFHHLARKEKVKNKTEALKADLSPEVIYHQFSESFYEKENGWMKDYPDFIDDYQKTEQVGHNSGGCAPSA</sequence>
<comment type="caution">
    <text evidence="1">The sequence shown here is derived from an EMBL/GenBank/DDBJ whole genome shotgun (WGS) entry which is preliminary data.</text>
</comment>
<reference evidence="1 2" key="1">
    <citation type="submission" date="2023-04" db="EMBL/GenBank/DDBJ databases">
        <title>A novel bacteria isolated from coastal sediment.</title>
        <authorList>
            <person name="Liu X.-J."/>
            <person name="Du Z.-J."/>
        </authorList>
    </citation>
    <scope>NUCLEOTIDE SEQUENCE [LARGE SCALE GENOMIC DNA]</scope>
    <source>
        <strain evidence="1 2">SDUM461003</strain>
    </source>
</reference>
<evidence type="ECO:0000313" key="1">
    <source>
        <dbReference type="EMBL" id="MDQ8209664.1"/>
    </source>
</evidence>
<dbReference type="RefSeq" id="WP_308952582.1">
    <property type="nucleotide sequence ID" value="NZ_JARXHW010000108.1"/>
</dbReference>